<dbReference type="InterPro" id="IPR033900">
    <property type="entry name" value="Gram_neg_porin_domain"/>
</dbReference>
<evidence type="ECO:0000256" key="7">
    <source>
        <dbReference type="ARBA" id="ARBA00023065"/>
    </source>
</evidence>
<comment type="subunit">
    <text evidence="2">Homotrimer.</text>
</comment>
<evidence type="ECO:0000313" key="14">
    <source>
        <dbReference type="Proteomes" id="UP000286947"/>
    </source>
</evidence>
<evidence type="ECO:0000256" key="9">
    <source>
        <dbReference type="ARBA" id="ARBA00023136"/>
    </source>
</evidence>
<keyword evidence="14" id="KW-1185">Reference proteome</keyword>
<dbReference type="CDD" id="cd00342">
    <property type="entry name" value="gram_neg_porins"/>
    <property type="match status" value="1"/>
</dbReference>
<keyword evidence="4" id="KW-1134">Transmembrane beta strand</keyword>
<dbReference type="RefSeq" id="WP_162615276.1">
    <property type="nucleotide sequence ID" value="NZ_PQSP01000002.1"/>
</dbReference>
<evidence type="ECO:0000256" key="8">
    <source>
        <dbReference type="ARBA" id="ARBA00023114"/>
    </source>
</evidence>
<gene>
    <name evidence="13" type="ORF">CUZ56_01439</name>
</gene>
<dbReference type="Pfam" id="PF13609">
    <property type="entry name" value="Porin_4"/>
    <property type="match status" value="1"/>
</dbReference>
<dbReference type="PANTHER" id="PTHR34501:SF9">
    <property type="entry name" value="MAJOR OUTER MEMBRANE PROTEIN P.IA"/>
    <property type="match status" value="1"/>
</dbReference>
<evidence type="ECO:0000256" key="11">
    <source>
        <dbReference type="SAM" id="SignalP"/>
    </source>
</evidence>
<keyword evidence="5" id="KW-0812">Transmembrane</keyword>
<keyword evidence="10" id="KW-0998">Cell outer membrane</keyword>
<evidence type="ECO:0000256" key="10">
    <source>
        <dbReference type="ARBA" id="ARBA00023237"/>
    </source>
</evidence>
<reference evidence="13 14" key="1">
    <citation type="submission" date="2018-01" db="EMBL/GenBank/DDBJ databases">
        <title>Saezia sanguinis gen. nov., sp. nov., in the order Burkholderiales isolated from human blood.</title>
        <authorList>
            <person name="Medina-Pascual M.J."/>
            <person name="Valdezate S."/>
            <person name="Monzon S."/>
            <person name="Cuesta I."/>
            <person name="Carrasco G."/>
            <person name="Villalon P."/>
            <person name="Saez-Nieto J.A."/>
        </authorList>
    </citation>
    <scope>NUCLEOTIDE SEQUENCE [LARGE SCALE GENOMIC DNA]</scope>
    <source>
        <strain evidence="13 14">CNM695-12</strain>
    </source>
</reference>
<dbReference type="PANTHER" id="PTHR34501">
    <property type="entry name" value="PROTEIN YDDL-RELATED"/>
    <property type="match status" value="1"/>
</dbReference>
<feature type="chain" id="PRO_5019182951" evidence="11">
    <location>
        <begin position="21"/>
        <end position="410"/>
    </location>
</feature>
<comment type="caution">
    <text evidence="13">The sequence shown here is derived from an EMBL/GenBank/DDBJ whole genome shotgun (WGS) entry which is preliminary data.</text>
</comment>
<dbReference type="GO" id="GO:0009279">
    <property type="term" value="C:cell outer membrane"/>
    <property type="evidence" value="ECO:0007669"/>
    <property type="project" value="UniProtKB-SubCell"/>
</dbReference>
<evidence type="ECO:0000256" key="3">
    <source>
        <dbReference type="ARBA" id="ARBA00022448"/>
    </source>
</evidence>
<proteinExistence type="predicted"/>
<dbReference type="Gene3D" id="2.40.160.10">
    <property type="entry name" value="Porin"/>
    <property type="match status" value="1"/>
</dbReference>
<keyword evidence="8" id="KW-0626">Porin</keyword>
<dbReference type="AlphaFoldDB" id="A0A433SFJ6"/>
<dbReference type="PRINTS" id="PR00184">
    <property type="entry name" value="NEISSPPORIN"/>
</dbReference>
<comment type="subcellular location">
    <subcellularLocation>
        <location evidence="1">Cell outer membrane</location>
        <topology evidence="1">Multi-pass membrane protein</topology>
    </subcellularLocation>
</comment>
<feature type="signal peptide" evidence="11">
    <location>
        <begin position="1"/>
        <end position="20"/>
    </location>
</feature>
<dbReference type="InterPro" id="IPR050298">
    <property type="entry name" value="Gram-neg_bact_OMP"/>
</dbReference>
<protein>
    <submittedName>
        <fullName evidence="13">Outer membrane porin protein</fullName>
    </submittedName>
</protein>
<keyword evidence="3" id="KW-0813">Transport</keyword>
<dbReference type="InterPro" id="IPR023614">
    <property type="entry name" value="Porin_dom_sf"/>
</dbReference>
<evidence type="ECO:0000256" key="6">
    <source>
        <dbReference type="ARBA" id="ARBA00022729"/>
    </source>
</evidence>
<evidence type="ECO:0000256" key="5">
    <source>
        <dbReference type="ARBA" id="ARBA00022692"/>
    </source>
</evidence>
<evidence type="ECO:0000256" key="4">
    <source>
        <dbReference type="ARBA" id="ARBA00022452"/>
    </source>
</evidence>
<name>A0A433SFJ6_9BURK</name>
<keyword evidence="9" id="KW-0472">Membrane</keyword>
<dbReference type="SUPFAM" id="SSF56935">
    <property type="entry name" value="Porins"/>
    <property type="match status" value="1"/>
</dbReference>
<sequence precursor="true">MKKKAIALGILAVLAGTAAAQSNLTLYGKIDMGYGVSNGGKAEGAPGHEGKFQQWGGARNTSRWGIKGSEDLGNGLKAYFGLEQGFQPESGKPMRDGFDRGAYVGLSGGFGSIQAGRQNTVMYNVLGQFDVSGTPGLTSATVNSGLSAITQALGYGRQVEFDAWGNPHVVDGSGFGNSLTRADSVLAYISPDFSGFSFQVAVILKNDNAFAIDNSMAYPDPVWGMTFPRYAQAKNMYSVGATYTHGGLTVAAAYESKPFSSPGTSIGASWGLAAKYDFGSFQLAGGYFDNHYESDGKGFYISVKVPVGALTLGAQVGYNTDAVAGLESQYTWAPNTGVSGAGLWDINNWSAYQSYTDKEVKPVAWELFALYNLSKRTQLYVQYGGINNDAKAYLAASRKYSFGLGMIHDF</sequence>
<evidence type="ECO:0000256" key="1">
    <source>
        <dbReference type="ARBA" id="ARBA00004571"/>
    </source>
</evidence>
<feature type="domain" description="Porin" evidence="12">
    <location>
        <begin position="7"/>
        <end position="390"/>
    </location>
</feature>
<keyword evidence="6 11" id="KW-0732">Signal</keyword>
<organism evidence="13 14">
    <name type="scientific">Saezia sanguinis</name>
    <dbReference type="NCBI Taxonomy" id="1965230"/>
    <lineage>
        <taxon>Bacteria</taxon>
        <taxon>Pseudomonadati</taxon>
        <taxon>Pseudomonadota</taxon>
        <taxon>Betaproteobacteria</taxon>
        <taxon>Burkholderiales</taxon>
        <taxon>Saeziaceae</taxon>
        <taxon>Saezia</taxon>
    </lineage>
</organism>
<dbReference type="GO" id="GO:0006811">
    <property type="term" value="P:monoatomic ion transport"/>
    <property type="evidence" value="ECO:0007669"/>
    <property type="project" value="UniProtKB-KW"/>
</dbReference>
<dbReference type="InterPro" id="IPR002299">
    <property type="entry name" value="Porin_Neis"/>
</dbReference>
<dbReference type="GO" id="GO:0046930">
    <property type="term" value="C:pore complex"/>
    <property type="evidence" value="ECO:0007669"/>
    <property type="project" value="UniProtKB-KW"/>
</dbReference>
<evidence type="ECO:0000256" key="2">
    <source>
        <dbReference type="ARBA" id="ARBA00011233"/>
    </source>
</evidence>
<dbReference type="GO" id="GO:0015288">
    <property type="term" value="F:porin activity"/>
    <property type="evidence" value="ECO:0007669"/>
    <property type="project" value="UniProtKB-KW"/>
</dbReference>
<evidence type="ECO:0000313" key="13">
    <source>
        <dbReference type="EMBL" id="RUS67492.1"/>
    </source>
</evidence>
<keyword evidence="7" id="KW-0406">Ion transport</keyword>
<evidence type="ECO:0000259" key="12">
    <source>
        <dbReference type="Pfam" id="PF13609"/>
    </source>
</evidence>
<accession>A0A433SFJ6</accession>
<dbReference type="Proteomes" id="UP000286947">
    <property type="component" value="Unassembled WGS sequence"/>
</dbReference>
<dbReference type="EMBL" id="PQSP01000002">
    <property type="protein sequence ID" value="RUS67492.1"/>
    <property type="molecule type" value="Genomic_DNA"/>
</dbReference>